<dbReference type="InterPro" id="IPR050196">
    <property type="entry name" value="Cytochrome_P450_Monoox"/>
</dbReference>
<evidence type="ECO:0008006" key="19">
    <source>
        <dbReference type="Google" id="ProtNLM"/>
    </source>
</evidence>
<dbReference type="InParanoid" id="A0A6L2PIV0"/>
<evidence type="ECO:0000256" key="13">
    <source>
        <dbReference type="ARBA" id="ARBA00023136"/>
    </source>
</evidence>
<dbReference type="Proteomes" id="UP000502823">
    <property type="component" value="Unassembled WGS sequence"/>
</dbReference>
<keyword evidence="16" id="KW-0812">Transmembrane</keyword>
<evidence type="ECO:0000313" key="17">
    <source>
        <dbReference type="EMBL" id="GFG30378.1"/>
    </source>
</evidence>
<dbReference type="OrthoDB" id="1470350at2759"/>
<evidence type="ECO:0000256" key="2">
    <source>
        <dbReference type="ARBA" id="ARBA00003690"/>
    </source>
</evidence>
<dbReference type="EMBL" id="BLKM01010456">
    <property type="protein sequence ID" value="GFG30378.1"/>
    <property type="molecule type" value="Genomic_DNA"/>
</dbReference>
<evidence type="ECO:0000256" key="16">
    <source>
        <dbReference type="SAM" id="Phobius"/>
    </source>
</evidence>
<gene>
    <name evidence="17" type="ORF">Cfor_12948</name>
</gene>
<evidence type="ECO:0000256" key="8">
    <source>
        <dbReference type="ARBA" id="ARBA00022824"/>
    </source>
</evidence>
<evidence type="ECO:0000256" key="14">
    <source>
        <dbReference type="PIRSR" id="PIRSR602403-1"/>
    </source>
</evidence>
<dbReference type="PRINTS" id="PR00465">
    <property type="entry name" value="EP450IV"/>
</dbReference>
<dbReference type="InterPro" id="IPR017972">
    <property type="entry name" value="Cyt_P450_CS"/>
</dbReference>
<comment type="caution">
    <text evidence="17">The sequence shown here is derived from an EMBL/GenBank/DDBJ whole genome shotgun (WGS) entry which is preliminary data.</text>
</comment>
<accession>A0A6L2PIV0</accession>
<keyword evidence="9" id="KW-0492">Microsome</keyword>
<feature type="binding site" description="axial binding residue" evidence="14">
    <location>
        <position position="609"/>
    </location>
    <ligand>
        <name>heme</name>
        <dbReference type="ChEBI" id="CHEBI:30413"/>
    </ligand>
    <ligandPart>
        <name>Fe</name>
        <dbReference type="ChEBI" id="CHEBI:18248"/>
    </ligandPart>
</feature>
<name>A0A6L2PIV0_COPFO</name>
<evidence type="ECO:0000313" key="18">
    <source>
        <dbReference type="Proteomes" id="UP000502823"/>
    </source>
</evidence>
<dbReference type="GO" id="GO:0005506">
    <property type="term" value="F:iron ion binding"/>
    <property type="evidence" value="ECO:0007669"/>
    <property type="project" value="InterPro"/>
</dbReference>
<organism evidence="17 18">
    <name type="scientific">Coptotermes formosanus</name>
    <name type="common">Formosan subterranean termite</name>
    <dbReference type="NCBI Taxonomy" id="36987"/>
    <lineage>
        <taxon>Eukaryota</taxon>
        <taxon>Metazoa</taxon>
        <taxon>Ecdysozoa</taxon>
        <taxon>Arthropoda</taxon>
        <taxon>Hexapoda</taxon>
        <taxon>Insecta</taxon>
        <taxon>Pterygota</taxon>
        <taxon>Neoptera</taxon>
        <taxon>Polyneoptera</taxon>
        <taxon>Dictyoptera</taxon>
        <taxon>Blattodea</taxon>
        <taxon>Blattoidea</taxon>
        <taxon>Termitoidae</taxon>
        <taxon>Rhinotermitidae</taxon>
        <taxon>Coptotermes</taxon>
    </lineage>
</organism>
<protein>
    <recommendedName>
        <fullName evidence="19">Cytochrome P450</fullName>
    </recommendedName>
</protein>
<keyword evidence="16" id="KW-1133">Transmembrane helix</keyword>
<evidence type="ECO:0000256" key="7">
    <source>
        <dbReference type="ARBA" id="ARBA00022723"/>
    </source>
</evidence>
<keyword evidence="18" id="KW-1185">Reference proteome</keyword>
<dbReference type="PANTHER" id="PTHR24291:SF189">
    <property type="entry name" value="CYTOCHROME P450 4C3-RELATED"/>
    <property type="match status" value="1"/>
</dbReference>
<keyword evidence="11 14" id="KW-0408">Iron</keyword>
<dbReference type="AlphaFoldDB" id="A0A6L2PIV0"/>
<comment type="similarity">
    <text evidence="5 15">Belongs to the cytochrome P450 family.</text>
</comment>
<evidence type="ECO:0000256" key="15">
    <source>
        <dbReference type="RuleBase" id="RU000461"/>
    </source>
</evidence>
<dbReference type="InterPro" id="IPR036396">
    <property type="entry name" value="Cyt_P450_sf"/>
</dbReference>
<evidence type="ECO:0000256" key="10">
    <source>
        <dbReference type="ARBA" id="ARBA00023002"/>
    </source>
</evidence>
<evidence type="ECO:0000256" key="6">
    <source>
        <dbReference type="ARBA" id="ARBA00022617"/>
    </source>
</evidence>
<dbReference type="Pfam" id="PF00067">
    <property type="entry name" value="p450"/>
    <property type="match status" value="2"/>
</dbReference>
<dbReference type="GO" id="GO:0016705">
    <property type="term" value="F:oxidoreductase activity, acting on paired donors, with incorporation or reduction of molecular oxygen"/>
    <property type="evidence" value="ECO:0007669"/>
    <property type="project" value="InterPro"/>
</dbReference>
<dbReference type="SUPFAM" id="SSF48264">
    <property type="entry name" value="Cytochrome P450"/>
    <property type="match status" value="2"/>
</dbReference>
<evidence type="ECO:0000256" key="5">
    <source>
        <dbReference type="ARBA" id="ARBA00010617"/>
    </source>
</evidence>
<keyword evidence="8" id="KW-0256">Endoplasmic reticulum</keyword>
<reference evidence="18" key="1">
    <citation type="submission" date="2020-01" db="EMBL/GenBank/DDBJ databases">
        <title>Draft genome sequence of the Termite Coptotermes fromosanus.</title>
        <authorList>
            <person name="Itakura S."/>
            <person name="Yosikawa Y."/>
            <person name="Umezawa K."/>
        </authorList>
    </citation>
    <scope>NUCLEOTIDE SEQUENCE [LARGE SCALE GENOMIC DNA]</scope>
</reference>
<evidence type="ECO:0000256" key="4">
    <source>
        <dbReference type="ARBA" id="ARBA00004406"/>
    </source>
</evidence>
<dbReference type="InterPro" id="IPR002403">
    <property type="entry name" value="Cyt_P450_E_grp-IV"/>
</dbReference>
<dbReference type="GO" id="GO:0004497">
    <property type="term" value="F:monooxygenase activity"/>
    <property type="evidence" value="ECO:0007669"/>
    <property type="project" value="UniProtKB-KW"/>
</dbReference>
<evidence type="ECO:0000256" key="3">
    <source>
        <dbReference type="ARBA" id="ARBA00004174"/>
    </source>
</evidence>
<keyword evidence="7 14" id="KW-0479">Metal-binding</keyword>
<keyword evidence="13 16" id="KW-0472">Membrane</keyword>
<comment type="function">
    <text evidence="2">May be involved in the metabolism of insect hormones and in the breakdown of synthetic insecticides.</text>
</comment>
<keyword evidence="12 15" id="KW-0503">Monooxygenase</keyword>
<dbReference type="Gene3D" id="1.10.630.10">
    <property type="entry name" value="Cytochrome P450"/>
    <property type="match status" value="2"/>
</dbReference>
<comment type="subcellular location">
    <subcellularLocation>
        <location evidence="4">Endoplasmic reticulum membrane</location>
        <topology evidence="4">Peripheral membrane protein</topology>
    </subcellularLocation>
    <subcellularLocation>
        <location evidence="3">Microsome membrane</location>
        <topology evidence="3">Peripheral membrane protein</topology>
    </subcellularLocation>
</comment>
<sequence>MCLLAVYVPQDSGEDFRLVGCGSVLSGKSVPSHGTGLQPLCFLDLRNRIHILNRSVGKKYPVTLVQIFRHTSTEGRMLHYVLTALGIILFLVVAVFRAVFSYNWTWLCRRADCKKIDKIPGPKPIPFFGNMFLFILPEEELSKLFLRLYKEYAPTFRLWVMGFPEVFITDPEDVESLAGQVTCKLRLSAGDLEQHQSHYKEFRLRFASSLAGNRSAHQCWQVNLLKAAILNPLQAVQSIGPVGERSLGRPRGRWDKLKVGYNENVRLLAGLQQAQALMTGCNGLRGSYKESNKWQGRRKFLTPAFHFKILEEYLKVFNTNSQILVEKLGAQVGESFVDITSYVSMCTLDLICETAMGVQIHSQTDGEAEYIKAVKRMAKVVVKRQFTPWLHKDCIYYSSPLGREELRLLQILHGFSDQVMSRGALCVSGYSFDLSKRRRLAFLDLLIEISEQEGLLSGADIREEVDTFMFEGHDTTSMGISWAMYLLGSHPEVQEKVVEELKGIFGDSDREATYGDLQQMKYLERVIKEALRLFPSVPAFSRCLEVDVKIKNYTIPAGTQLPILPFLMHRNPEVFPNPEDFNPDNFLPERVQNRHPFAYIPFSAGPRNCIGQRFAMLEEKVVLSSVLRRLRLESLDKREEVPLLLELILRPQNGIRIKISPR</sequence>
<keyword evidence="6 14" id="KW-0349">Heme</keyword>
<dbReference type="GO" id="GO:0020037">
    <property type="term" value="F:heme binding"/>
    <property type="evidence" value="ECO:0007669"/>
    <property type="project" value="InterPro"/>
</dbReference>
<feature type="transmembrane region" description="Helical" evidence="16">
    <location>
        <begin position="77"/>
        <end position="100"/>
    </location>
</feature>
<dbReference type="PRINTS" id="PR00385">
    <property type="entry name" value="P450"/>
</dbReference>
<dbReference type="InterPro" id="IPR001128">
    <property type="entry name" value="Cyt_P450"/>
</dbReference>
<dbReference type="PROSITE" id="PS00086">
    <property type="entry name" value="CYTOCHROME_P450"/>
    <property type="match status" value="1"/>
</dbReference>
<dbReference type="PANTHER" id="PTHR24291">
    <property type="entry name" value="CYTOCHROME P450 FAMILY 4"/>
    <property type="match status" value="1"/>
</dbReference>
<evidence type="ECO:0000256" key="11">
    <source>
        <dbReference type="ARBA" id="ARBA00023004"/>
    </source>
</evidence>
<evidence type="ECO:0000256" key="1">
    <source>
        <dbReference type="ARBA" id="ARBA00001971"/>
    </source>
</evidence>
<proteinExistence type="inferred from homology"/>
<dbReference type="GO" id="GO:0005789">
    <property type="term" value="C:endoplasmic reticulum membrane"/>
    <property type="evidence" value="ECO:0007669"/>
    <property type="project" value="UniProtKB-SubCell"/>
</dbReference>
<evidence type="ECO:0000256" key="9">
    <source>
        <dbReference type="ARBA" id="ARBA00022848"/>
    </source>
</evidence>
<comment type="cofactor">
    <cofactor evidence="1 14">
        <name>heme</name>
        <dbReference type="ChEBI" id="CHEBI:30413"/>
    </cofactor>
</comment>
<keyword evidence="10 15" id="KW-0560">Oxidoreductase</keyword>
<evidence type="ECO:0000256" key="12">
    <source>
        <dbReference type="ARBA" id="ARBA00023033"/>
    </source>
</evidence>